<feature type="domain" description="DUF7927" evidence="3">
    <location>
        <begin position="2278"/>
        <end position="2389"/>
    </location>
</feature>
<dbReference type="InterPro" id="IPR047589">
    <property type="entry name" value="DUF11_rpt"/>
</dbReference>
<feature type="domain" description="DUF7927" evidence="3">
    <location>
        <begin position="1615"/>
        <end position="1742"/>
    </location>
</feature>
<evidence type="ECO:0000256" key="1">
    <source>
        <dbReference type="SAM" id="MobiDB-lite"/>
    </source>
</evidence>
<dbReference type="Gene3D" id="2.60.40.740">
    <property type="match status" value="2"/>
</dbReference>
<feature type="domain" description="DUF7927" evidence="3">
    <location>
        <begin position="2812"/>
        <end position="2915"/>
    </location>
</feature>
<proteinExistence type="predicted"/>
<dbReference type="EMBL" id="PGFF01000001">
    <property type="protein sequence ID" value="PJJ73229.1"/>
    <property type="molecule type" value="Genomic_DNA"/>
</dbReference>
<feature type="domain" description="DUF7927" evidence="3">
    <location>
        <begin position="1753"/>
        <end position="1871"/>
    </location>
</feature>
<name>A0A2M9CMT5_9MICO</name>
<feature type="domain" description="DUF7927" evidence="3">
    <location>
        <begin position="1079"/>
        <end position="1199"/>
    </location>
</feature>
<keyword evidence="2" id="KW-0472">Membrane</keyword>
<dbReference type="Pfam" id="PF25549">
    <property type="entry name" value="DUF7927"/>
    <property type="match status" value="14"/>
</dbReference>
<dbReference type="InterPro" id="IPR051172">
    <property type="entry name" value="Chlamydia_OmcB"/>
</dbReference>
<reference evidence="4 5" key="1">
    <citation type="submission" date="2017-11" db="EMBL/GenBank/DDBJ databases">
        <title>Genomic Encyclopedia of Archaeal and Bacterial Type Strains, Phase II (KMG-II): From Individual Species to Whole Genera.</title>
        <authorList>
            <person name="Goeker M."/>
        </authorList>
    </citation>
    <scope>NUCLEOTIDE SEQUENCE [LARGE SCALE GENOMIC DNA]</scope>
    <source>
        <strain evidence="4 5">DSM 27393</strain>
    </source>
</reference>
<keyword evidence="5" id="KW-1185">Reference proteome</keyword>
<evidence type="ECO:0000313" key="5">
    <source>
        <dbReference type="Proteomes" id="UP000228758"/>
    </source>
</evidence>
<evidence type="ECO:0000256" key="2">
    <source>
        <dbReference type="SAM" id="Phobius"/>
    </source>
</evidence>
<dbReference type="InterPro" id="IPR057687">
    <property type="entry name" value="DUF7927"/>
</dbReference>
<feature type="domain" description="DUF7927" evidence="3">
    <location>
        <begin position="1342"/>
        <end position="1450"/>
    </location>
</feature>
<comment type="caution">
    <text evidence="4">The sequence shown here is derived from an EMBL/GenBank/DDBJ whole genome shotgun (WGS) entry which is preliminary data.</text>
</comment>
<feature type="domain" description="DUF7927" evidence="3">
    <location>
        <begin position="2547"/>
        <end position="2664"/>
    </location>
</feature>
<keyword evidence="2" id="KW-1133">Transmembrane helix</keyword>
<organism evidence="4 5">
    <name type="scientific">Diaminobutyricimonas aerilata</name>
    <dbReference type="NCBI Taxonomy" id="1162967"/>
    <lineage>
        <taxon>Bacteria</taxon>
        <taxon>Bacillati</taxon>
        <taxon>Actinomycetota</taxon>
        <taxon>Actinomycetes</taxon>
        <taxon>Micrococcales</taxon>
        <taxon>Microbacteriaceae</taxon>
        <taxon>Diaminobutyricimonas</taxon>
    </lineage>
</organism>
<feature type="domain" description="DUF7927" evidence="3">
    <location>
        <begin position="1470"/>
        <end position="1601"/>
    </location>
</feature>
<feature type="transmembrane region" description="Helical" evidence="2">
    <location>
        <begin position="2943"/>
        <end position="2964"/>
    </location>
</feature>
<feature type="region of interest" description="Disordered" evidence="1">
    <location>
        <begin position="1847"/>
        <end position="1872"/>
    </location>
</feature>
<feature type="domain" description="DUF7927" evidence="3">
    <location>
        <begin position="2015"/>
        <end position="2138"/>
    </location>
</feature>
<dbReference type="NCBIfam" id="TIGR01451">
    <property type="entry name" value="B_ant_repeat"/>
    <property type="match status" value="9"/>
</dbReference>
<dbReference type="Proteomes" id="UP000228758">
    <property type="component" value="Unassembled WGS sequence"/>
</dbReference>
<accession>A0A2M9CMT5</accession>
<feature type="domain" description="DUF7927" evidence="3">
    <location>
        <begin position="2676"/>
        <end position="2803"/>
    </location>
</feature>
<evidence type="ECO:0000259" key="3">
    <source>
        <dbReference type="Pfam" id="PF25549"/>
    </source>
</evidence>
<dbReference type="PANTHER" id="PTHR34819">
    <property type="entry name" value="LARGE CYSTEINE-RICH PERIPLASMIC PROTEIN OMCB"/>
    <property type="match status" value="1"/>
</dbReference>
<sequence>MKPAYSKGNALLRSIRRSIRRVGRGWKASVATVVAVGLVATGAPLSASAAIVANHEITVNWIGNTTGAPVPTSAPFASTVTAEWHINTNDASDPFSKEPVDNVRATLTAGNARFTSIPAVCKTSGVTPVSSISADGATLLCNLGTLTSGSANIFQTPMRVTGSNGGNVTVSGTVISDSAAAASAPAAPTPLPITYTYGLDLALGAGSAQGVVLPSRTGGNRTFVDMNFSIILAGGSRPGPVNYSFPVTVASNVAGGMTGFQFEGCVPTGDATRVTGHPFSDPAKADRANFPGCTVAGTGANYTVNLSGLDYTLTRVPVNDSFGQPLGGTGAYIASGTVRFSIPNPVTVITEYSFNATNAGNVTFVDGTVRAEAPKTNNVTTATLRPPGGYSVFWAGQPAASRGPWDTNLWVSPGTSQDQVANLRSGVAAAPLPLYFQTNSSLWSGYSGAGGAQLGGLCLMNQNPAFVLTGFDGGGWGDVPGSYDDYASARYYYTTAPVNTKTETCGQAAPSAMWVEVQRPAGSTLTHPTLANASVITGLPAGVTAIKMTWNPGIDRTPPNGLEFLRGFGYISPTAPTSGEGWVTGAFTAKPESQGSWPTYPALNGWHNVSTGPGGTNLPGSTYGPNMNGARDAYRLQGPNGVISKVASTTTATAGQPITYTVKAQARNAIVNPPPVTFSVVDTLPAGLVYVAGSATPAPTSVSADRRTLTWNFPNAQPNVERTITYQGEIDAAAPPAPGASLTNSAVVNVPGDQSLPGARTASATVVVPNSASTSFGKSADDNVLSFYGDSSAWTLNVDSQDPVSNPYTDTIDILPSPSDGRGTNADGGYTVTGVTAPAGATVYYSIAPFGSLSDDPRSASNGGTPGSVTGNTVGWTTVRPTVVNPTAIRVIGPALAPGARQTIKINFTTPAGTNCAAPAAGDNKPGQVLVNSGNSYAGHTRLPMRASATTTIGDCYALDLKKYVLTAGGDPQNPADYVDANAVAEFPQYAEGATVPFRFVLSNKGTGTLTNIVVSDPLAPSCATTVATLAGGAESVIQCSMTAGLGTTINTATATVTPPEGPQLTPSDPAGFVVPLPYTIAKSSTPASGSAVLPGDEITYSVTVTEPADSPAPWRNPAFTDDLAAVLDDADLVGDPVITTSVDGAPLGTASVNGTVLSWTAPLIAPGQTYTISYTVEVNGDGDDVLRNVVTPPTGIECDPCSTEHLIPGIQFEKTSDVATARAGDVVTYTVTARNTGQVAYTVPGYPASVSDPLTDVLVDADLVAGSATNGATFDGDSVDWTGALAVGGETSFSFQVRIKNPNPGDDRLVNRIVSETPGNNCDADSTDPLCDATVLVQSYTVEKSTAETPVVRGDVVSYSLTIRNTGQVPYTGVGADVASFSDDLADVLDDADFTGTATGGAVLTGTNLTWSGSLGVGQSRTFTYTVTVKQTPNAASQVLNNTVTPTGPGGSCAEAGACDTSTPIAQFRVEKTADPAYTNPGGTVSYTIVVTNTGQVPFTDAYPASFRDSFAGIVDDGQLVGLDDDGDIIPGTVTWTAGDATYSGSVLAWEGPLPLGGTVTIEYDVLVDNPDRGDHQLINTITTPPGLANCDTGSTDPACGTNTPVQSYELIKTADTKVAEVGDTVEYTITVRNTGRVPYPAGAGEPQASIADPIGDVLQNASFDGTVTSSTGTADFDDATDTITWVGDLPVDGAPVTITYSVEITSVVTPPDRMVNRAQTTAVGGNCDPATDIDDADPRCQVEIPTRSYEVVKTVSDPIVEPGQQDVTYTISITNTGAEDYTGTGAEAAQIIDDLTDILGDSGGLQVTAEPDGWVVDVVDGVLTATGPLAVEETVELEYTVDIDDPDAGDHRMENRVVTPPGRGGNCTPFSTDEDCDALVLVREYTTEKTVTPEVVEVGDTVVYTVTVRNTGHVAYDGATPDTSASLTDDLSDVLDDATFGTVLQGGATVANGVLTWSGALPIDGVHVIRYTVIATGADESILVNGVTPTGPGGSCVDDESCDTEVRIRSFEYEKSVDAEAATEGQELTYTITVRNTGAVEYTDDVPADIADDLSGVLDDAGELSDPVISPAGAGEATVVGSSILWEGPLALPGEAGDEVTITYTVTVDDPDVGDHRLVNTVTSENGVCAADGVCTTDTPVRSYLVEKSATPGSTLPGGIVEYTITVTNTGTVAFTDADPASIVDDLSDVLDVAGNPTDLAVAGDSDNLPTFAAGELRWSGELPVDGVVTLTYRVQVDAPLAAGADYLLENVVEPTAPGGECGICATNTPIRAYDTVKTVSQTQAEPGDTITYEVTVTNIGQVAYAAPLQATFTDDLADVLDDATGPLGLSAGATFDAATGVISWAGDLPIGGTTTIEYSVVVSDPRTSDGDAILENAVLTAPEGGCAAATVPDCKTVTPVRSLHYTKTVSDEVALQGDVIEYEITVENTGAVDFTAGTPASFDDSLTRILDDVDPVTEESLALDSSAGQASYDETLRAIHWEGPLAAGVTATVTYQVQIANPNLGDNRLDNRIVTPPGTPSNCAADSTDPDCATETLVRSFRIEKSADKTEVVAGEVVEYTIVLTNTGEVAYDDATPVVWTDPLTDVLDDAVYNDDATGGVTWDGIDTLAWTGPLAVDQVIEYTYTVTVRDPIPGDKVLYNRVTSPTIGSNCTDTSDDPSCDVTTGGPSVAVVKTSSTEVALPGDTVEYEITMTNDGGLDWTEERPASFTDSLSAVLDDAVYNGDVRATIDGDEVDGAAVSGGTLSWSGPLERGAAVVVTYTVTINAPVTGDGILDNVVSTPDEVPSNCSAASTDPDCATRTLVRSYIATKTSDAQGTVKPGDRVTYTVTVVNNGQVEYTDEQPATFVDDFSRVLDDATYAGDAPAGTTYAAPTLTWSGALAVGDISLITYSFVVNENGGDNRMLNTVLPDSEIGGWCLADGRCDTALEIVRPLAATGAVVLPIAGGVLALLGAGALLFWFGRRRSSSKLAG</sequence>
<feature type="domain" description="DUF7927" evidence="3">
    <location>
        <begin position="1211"/>
        <end position="1332"/>
    </location>
</feature>
<keyword evidence="2" id="KW-0812">Transmembrane</keyword>
<gene>
    <name evidence="4" type="ORF">CLV46_2815</name>
</gene>
<feature type="domain" description="DUF7927" evidence="3">
    <location>
        <begin position="2412"/>
        <end position="2538"/>
    </location>
</feature>
<feature type="domain" description="DUF7927" evidence="3">
    <location>
        <begin position="2148"/>
        <end position="2258"/>
    </location>
</feature>
<feature type="domain" description="DUF7927" evidence="3">
    <location>
        <begin position="1887"/>
        <end position="1994"/>
    </location>
</feature>
<evidence type="ECO:0000313" key="4">
    <source>
        <dbReference type="EMBL" id="PJJ73229.1"/>
    </source>
</evidence>
<protein>
    <submittedName>
        <fullName evidence="4">Putative repeat protein (TIGR01451 family)/fimbrial isopeptide formation D2 family protein</fullName>
    </submittedName>
</protein>